<keyword evidence="3" id="KW-1185">Reference proteome</keyword>
<feature type="transmembrane region" description="Helical" evidence="1">
    <location>
        <begin position="379"/>
        <end position="397"/>
    </location>
</feature>
<evidence type="ECO:0000256" key="1">
    <source>
        <dbReference type="SAM" id="Phobius"/>
    </source>
</evidence>
<feature type="transmembrane region" description="Helical" evidence="1">
    <location>
        <begin position="409"/>
        <end position="431"/>
    </location>
</feature>
<dbReference type="Gene3D" id="3.30.2090.10">
    <property type="entry name" value="Multidrug efflux transporter AcrB TolC docking domain, DN and DC subdomains"/>
    <property type="match status" value="2"/>
</dbReference>
<dbReference type="SUPFAM" id="SSF82693">
    <property type="entry name" value="Multidrug efflux transporter AcrB pore domain, PN1, PN2, PC1 and PC2 subdomains"/>
    <property type="match status" value="3"/>
</dbReference>
<accession>K1JS11</accession>
<evidence type="ECO:0000313" key="3">
    <source>
        <dbReference type="Proteomes" id="UP000005835"/>
    </source>
</evidence>
<dbReference type="STRING" id="742823.HMPREF9465_01896"/>
<dbReference type="HOGENOM" id="CLU_002755_1_2_4"/>
<comment type="caution">
    <text evidence="2">The sequence shown here is derived from an EMBL/GenBank/DDBJ whole genome shotgun (WGS) entry which is preliminary data.</text>
</comment>
<protein>
    <recommendedName>
        <fullName evidence="4">Hydrophobe/amphiphile efflux-1 (HAE1) family RND transporter</fullName>
    </recommendedName>
</protein>
<dbReference type="EMBL" id="ADMG01000041">
    <property type="protein sequence ID" value="EKB30482.1"/>
    <property type="molecule type" value="Genomic_DNA"/>
</dbReference>
<dbReference type="InterPro" id="IPR001036">
    <property type="entry name" value="Acrflvin-R"/>
</dbReference>
<feature type="transmembrane region" description="Helical" evidence="1">
    <location>
        <begin position="20"/>
        <end position="37"/>
    </location>
</feature>
<dbReference type="PANTHER" id="PTHR32063">
    <property type="match status" value="1"/>
</dbReference>
<dbReference type="Gene3D" id="3.30.70.1430">
    <property type="entry name" value="Multidrug efflux transporter AcrB pore domain"/>
    <property type="match status" value="2"/>
</dbReference>
<dbReference type="GO" id="GO:0042910">
    <property type="term" value="F:xenobiotic transmembrane transporter activity"/>
    <property type="evidence" value="ECO:0007669"/>
    <property type="project" value="TreeGrafter"/>
</dbReference>
<dbReference type="InterPro" id="IPR027463">
    <property type="entry name" value="AcrB_DN_DC_subdom"/>
</dbReference>
<dbReference type="Proteomes" id="UP000005835">
    <property type="component" value="Unassembled WGS sequence"/>
</dbReference>
<organism evidence="2 3">
    <name type="scientific">Sutterella wadsworthensis 2_1_59BFAA</name>
    <dbReference type="NCBI Taxonomy" id="742823"/>
    <lineage>
        <taxon>Bacteria</taxon>
        <taxon>Pseudomonadati</taxon>
        <taxon>Pseudomonadota</taxon>
        <taxon>Betaproteobacteria</taxon>
        <taxon>Burkholderiales</taxon>
        <taxon>Sutterellaceae</taxon>
        <taxon>Sutterella</taxon>
    </lineage>
</organism>
<dbReference type="SUPFAM" id="SSF82714">
    <property type="entry name" value="Multidrug efflux transporter AcrB TolC docking domain, DN and DC subdomains"/>
    <property type="match status" value="2"/>
</dbReference>
<feature type="transmembrane region" description="Helical" evidence="1">
    <location>
        <begin position="980"/>
        <end position="1005"/>
    </location>
</feature>
<evidence type="ECO:0000313" key="2">
    <source>
        <dbReference type="EMBL" id="EKB30482.1"/>
    </source>
</evidence>
<reference evidence="2 3" key="1">
    <citation type="submission" date="2012-05" db="EMBL/GenBank/DDBJ databases">
        <title>The Genome Sequence of Sutterella wadsworthensis 2_1_59BFAA.</title>
        <authorList>
            <consortium name="The Broad Institute Genome Sequencing Platform"/>
            <person name="Earl A."/>
            <person name="Ward D."/>
            <person name="Feldgarden M."/>
            <person name="Gevers D."/>
            <person name="Daigneault M."/>
            <person name="Strauss J."/>
            <person name="Allen-Vercoe E."/>
            <person name="Walker B."/>
            <person name="Young S.K."/>
            <person name="Zeng Q."/>
            <person name="Gargeya S."/>
            <person name="Fitzgerald M."/>
            <person name="Haas B."/>
            <person name="Abouelleil A."/>
            <person name="Alvarado L."/>
            <person name="Arachchi H.M."/>
            <person name="Berlin A.M."/>
            <person name="Chapman S.B."/>
            <person name="Goldberg J."/>
            <person name="Griggs A."/>
            <person name="Gujja S."/>
            <person name="Hansen M."/>
            <person name="Howarth C."/>
            <person name="Imamovic A."/>
            <person name="Larimer J."/>
            <person name="McCowen C."/>
            <person name="Montmayeur A."/>
            <person name="Murphy C."/>
            <person name="Neiman D."/>
            <person name="Pearson M."/>
            <person name="Priest M."/>
            <person name="Roberts A."/>
            <person name="Saif S."/>
            <person name="Shea T."/>
            <person name="Sisk P."/>
            <person name="Sykes S."/>
            <person name="Wortman J."/>
            <person name="Nusbaum C."/>
            <person name="Birren B."/>
        </authorList>
    </citation>
    <scope>NUCLEOTIDE SEQUENCE [LARGE SCALE GENOMIC DNA]</scope>
    <source>
        <strain evidence="2 3">2_1_59BFAA</strain>
    </source>
</reference>
<feature type="transmembrane region" description="Helical" evidence="1">
    <location>
        <begin position="483"/>
        <end position="505"/>
    </location>
</feature>
<feature type="transmembrane region" description="Helical" evidence="1">
    <location>
        <begin position="1051"/>
        <end position="1076"/>
    </location>
</feature>
<dbReference type="AlphaFoldDB" id="K1JS11"/>
<dbReference type="Gene3D" id="3.30.70.1320">
    <property type="entry name" value="Multidrug efflux transporter AcrB pore domain like"/>
    <property type="match status" value="1"/>
</dbReference>
<keyword evidence="1" id="KW-1133">Transmembrane helix</keyword>
<feature type="transmembrane region" description="Helical" evidence="1">
    <location>
        <begin position="954"/>
        <end position="974"/>
    </location>
</feature>
<keyword evidence="1" id="KW-0472">Membrane</keyword>
<dbReference type="Gene3D" id="1.20.1640.10">
    <property type="entry name" value="Multidrug efflux transporter AcrB transmembrane domain"/>
    <property type="match status" value="2"/>
</dbReference>
<dbReference type="eggNOG" id="COG0841">
    <property type="taxonomic scope" value="Bacteria"/>
</dbReference>
<sequence length="1100" mass="118038">MRVAGHITGKLSEFFVDSKLTSIVILGCLICGLWAVLSTPREENPQITMPGALVQVVLPGAMPSEVEQTVLKPLEAIVNQIPGVDHTEGAASDSVARLTVRFKVGEEKEASLNKLYDRVYSGRHLLPAAASVPMIVSADADDVAAVTVTLASEKYDDFALRRIANAMRDELLSMADVSTTTVEGGRSREFTVAIDPERLQSFGATLDSVRMAVAASNVAAPLGSVVENGLEQKVRLANGIEGVDELRSLPIGVFSGRTLRLGDVAEITDGPAARRTMTTRFAYGRSDADNYVLTGGREMNAVTLAVAKKKNTNAVEVADQVIERVERMKATVPEGVHVVVTRNDGERANDAVNLLLEHLGIALVSVVAVTWLFLGRRPALIVGLSIPLILAITLTITKIDGLTINRLSLYALIIALGLLVDDAIVVVENVVRHFGLGSKESKPVQVVRAADEIGSPTMMATFTVMLVFYSLVPTLTGMPKQYFHPVGVTVPVAIFASLFIAYSVVPWMCRHWIPMSHEKGGEPPKEEPILIARVYDAVAGRVIGYPVRELVLMLALAASFAASCVLPAWQFIRPEGPAGEPSAFGVQMGFLPKDNKNTFNVTVKMKEGTALEVTDRAVRDVAAVVSRIPEVVNYQSWTGEGGIDDFNSLLKGAGEKGSNIGAVRVNFTNKDTGRRSTIEIASELREALRPVAAAWPGSTIQVVEDPPGPPLVATVLTEVYGRDPKELRVISDSIEAEFRKTYDMVEIVRNAEADVVERRLAIDREKAALSGVNAAEAAGLLRKLVSGDVSGYAHVGGEREPVPVRLFIPDEAQFDPSLLSGVTVPGAGGARVALSSLVTTETGAAEQTIRHKDGVPMTRIGGELGWTTATYAVIDLNNRLEGMALPAGGTLATSNLGVSEVRPDLTQSRVELLWEGEIRMMLNSYRDLVIALSFAVGGIYLMLVAYYKSFLLPVIALSAVFMGVIGVFPGHWLLGEQFSATSLIGFTALAGIVVRNSFLLIDFVIDNLRLGMPLKEAVLKAGSVRMRPILLTSLCVVCGSLIMLTDAVFRGLAISLIFGTLVSACCTVFVVPILLYQYYKAFPFHADEDGTKAAATEVKA</sequence>
<evidence type="ECO:0008006" key="4">
    <source>
        <dbReference type="Google" id="ProtNLM"/>
    </source>
</evidence>
<dbReference type="PANTHER" id="PTHR32063:SF16">
    <property type="entry name" value="CATION EFFLUX SYSTEM (ACRB_ACRD_ACRF FAMILY)"/>
    <property type="match status" value="1"/>
</dbReference>
<dbReference type="SUPFAM" id="SSF82866">
    <property type="entry name" value="Multidrug efflux transporter AcrB transmembrane domain"/>
    <property type="match status" value="2"/>
</dbReference>
<proteinExistence type="predicted"/>
<keyword evidence="1" id="KW-0812">Transmembrane</keyword>
<dbReference type="Gene3D" id="3.30.70.1440">
    <property type="entry name" value="Multidrug efflux transporter AcrB pore domain"/>
    <property type="match status" value="1"/>
</dbReference>
<feature type="transmembrane region" description="Helical" evidence="1">
    <location>
        <begin position="1026"/>
        <end position="1045"/>
    </location>
</feature>
<name>K1JS11_9BURK</name>
<dbReference type="PRINTS" id="PR00702">
    <property type="entry name" value="ACRIFLAVINRP"/>
</dbReference>
<dbReference type="GO" id="GO:0005886">
    <property type="term" value="C:plasma membrane"/>
    <property type="evidence" value="ECO:0007669"/>
    <property type="project" value="TreeGrafter"/>
</dbReference>
<dbReference type="OrthoDB" id="9042683at2"/>
<dbReference type="Pfam" id="PF00873">
    <property type="entry name" value="ACR_tran"/>
    <property type="match status" value="1"/>
</dbReference>
<feature type="transmembrane region" description="Helical" evidence="1">
    <location>
        <begin position="928"/>
        <end position="947"/>
    </location>
</feature>
<gene>
    <name evidence="2" type="ORF">HMPREF9465_01896</name>
</gene>
<dbReference type="RefSeq" id="WP_005436431.1">
    <property type="nucleotide sequence ID" value="NZ_JH815519.1"/>
</dbReference>
<feature type="transmembrane region" description="Helical" evidence="1">
    <location>
        <begin position="354"/>
        <end position="374"/>
    </location>
</feature>
<dbReference type="PATRIC" id="fig|742823.3.peg.1889"/>
<feature type="transmembrane region" description="Helical" evidence="1">
    <location>
        <begin position="550"/>
        <end position="572"/>
    </location>
</feature>